<evidence type="ECO:0000313" key="3">
    <source>
        <dbReference type="EMBL" id="KAF2451527.1"/>
    </source>
</evidence>
<accession>A0A9P4PWJ3</accession>
<sequence length="593" mass="67156">MPHDMVSYKTYKNSTVKVVSWICETAGTHGSPTRTSTPIRTGALIPTEEIRRQALHLATLQQDTLVMPHTIWKHYKAMIAGRTQYLARYANNVNTAEANAGHAYFFRIMIEIQELLRDRVSVQVVAKTTAVNNSSEVTLGTLGSLYDALEVEGTNEEPDLPDNVSEGSVASSTGSTYTPDAFDLEQDLRAWWNHFISSYQPLFAFLEERLSDTEYLDYLRYPDQGDTAQGYDYSSFEPAASAFLTEIAVTLFSYQEEEIYKARDAISARTGKKYFLPSANSPNDPGYFLSLTLGDVTALREVHGQSYLLPFVPLDTRHPSIHYPSENDSWAKRNLDAALARFMMDLNLECQSHDAFCQMSPLLRSSQDAVSQILRKVNEVTDEEAADRVLVQTTFSAGLLALPVKMIPLQSYCELLETCNNLDDLAVEVRSRVELSPHCEDLFGKLEATISWVKEWPVPSLREEEVIKVFGDPIKQQQLEGMIHFRDHETLLRRANLALSGKLRRLLLVLAEEFGLELLNSARYIQPMCYLYKTITAHNLFARNGFGYPCEQPKPTPTLTMKGMESIYRQYKKDIFAGEFPSKPDRIIKLMKL</sequence>
<dbReference type="PANTHER" id="PTHR38795:SF1">
    <property type="entry name" value="DUF6604 DOMAIN-CONTAINING PROTEIN"/>
    <property type="match status" value="1"/>
</dbReference>
<evidence type="ECO:0000313" key="4">
    <source>
        <dbReference type="Proteomes" id="UP000799764"/>
    </source>
</evidence>
<evidence type="ECO:0000259" key="2">
    <source>
        <dbReference type="Pfam" id="PF20253"/>
    </source>
</evidence>
<evidence type="ECO:0000256" key="1">
    <source>
        <dbReference type="SAM" id="MobiDB-lite"/>
    </source>
</evidence>
<organism evidence="3 4">
    <name type="scientific">Karstenula rhodostoma CBS 690.94</name>
    <dbReference type="NCBI Taxonomy" id="1392251"/>
    <lineage>
        <taxon>Eukaryota</taxon>
        <taxon>Fungi</taxon>
        <taxon>Dikarya</taxon>
        <taxon>Ascomycota</taxon>
        <taxon>Pezizomycotina</taxon>
        <taxon>Dothideomycetes</taxon>
        <taxon>Pleosporomycetidae</taxon>
        <taxon>Pleosporales</taxon>
        <taxon>Massarineae</taxon>
        <taxon>Didymosphaeriaceae</taxon>
        <taxon>Karstenula</taxon>
    </lineage>
</organism>
<feature type="compositionally biased region" description="Polar residues" evidence="1">
    <location>
        <begin position="165"/>
        <end position="174"/>
    </location>
</feature>
<proteinExistence type="predicted"/>
<name>A0A9P4PWJ3_9PLEO</name>
<gene>
    <name evidence="3" type="ORF">P171DRAFT_478563</name>
</gene>
<dbReference type="AlphaFoldDB" id="A0A9P4PWJ3"/>
<dbReference type="OrthoDB" id="10382517at2759"/>
<dbReference type="InterPro" id="IPR046539">
    <property type="entry name" value="DUF6604"/>
</dbReference>
<keyword evidence="4" id="KW-1185">Reference proteome</keyword>
<protein>
    <recommendedName>
        <fullName evidence="2">DUF6604 domain-containing protein</fullName>
    </recommendedName>
</protein>
<dbReference type="EMBL" id="MU001492">
    <property type="protein sequence ID" value="KAF2451527.1"/>
    <property type="molecule type" value="Genomic_DNA"/>
</dbReference>
<dbReference type="Pfam" id="PF20253">
    <property type="entry name" value="DUF6604"/>
    <property type="match status" value="1"/>
</dbReference>
<dbReference type="Proteomes" id="UP000799764">
    <property type="component" value="Unassembled WGS sequence"/>
</dbReference>
<reference evidence="3" key="1">
    <citation type="journal article" date="2020" name="Stud. Mycol.">
        <title>101 Dothideomycetes genomes: a test case for predicting lifestyles and emergence of pathogens.</title>
        <authorList>
            <person name="Haridas S."/>
            <person name="Albert R."/>
            <person name="Binder M."/>
            <person name="Bloem J."/>
            <person name="Labutti K."/>
            <person name="Salamov A."/>
            <person name="Andreopoulos B."/>
            <person name="Baker S."/>
            <person name="Barry K."/>
            <person name="Bills G."/>
            <person name="Bluhm B."/>
            <person name="Cannon C."/>
            <person name="Castanera R."/>
            <person name="Culley D."/>
            <person name="Daum C."/>
            <person name="Ezra D."/>
            <person name="Gonzalez J."/>
            <person name="Henrissat B."/>
            <person name="Kuo A."/>
            <person name="Liang C."/>
            <person name="Lipzen A."/>
            <person name="Lutzoni F."/>
            <person name="Magnuson J."/>
            <person name="Mondo S."/>
            <person name="Nolan M."/>
            <person name="Ohm R."/>
            <person name="Pangilinan J."/>
            <person name="Park H.-J."/>
            <person name="Ramirez L."/>
            <person name="Alfaro M."/>
            <person name="Sun H."/>
            <person name="Tritt A."/>
            <person name="Yoshinaga Y."/>
            <person name="Zwiers L.-H."/>
            <person name="Turgeon B."/>
            <person name="Goodwin S."/>
            <person name="Spatafora J."/>
            <person name="Crous P."/>
            <person name="Grigoriev I."/>
        </authorList>
    </citation>
    <scope>NUCLEOTIDE SEQUENCE</scope>
    <source>
        <strain evidence="3">CBS 690.94</strain>
    </source>
</reference>
<feature type="domain" description="DUF6604" evidence="2">
    <location>
        <begin position="9"/>
        <end position="178"/>
    </location>
</feature>
<dbReference type="PANTHER" id="PTHR38795">
    <property type="entry name" value="DUF6604 DOMAIN-CONTAINING PROTEIN"/>
    <property type="match status" value="1"/>
</dbReference>
<comment type="caution">
    <text evidence="3">The sequence shown here is derived from an EMBL/GenBank/DDBJ whole genome shotgun (WGS) entry which is preliminary data.</text>
</comment>
<feature type="region of interest" description="Disordered" evidence="1">
    <location>
        <begin position="154"/>
        <end position="174"/>
    </location>
</feature>